<keyword evidence="2 5" id="KW-0812">Transmembrane</keyword>
<dbReference type="GO" id="GO:0016020">
    <property type="term" value="C:membrane"/>
    <property type="evidence" value="ECO:0007669"/>
    <property type="project" value="UniProtKB-SubCell"/>
</dbReference>
<keyword evidence="3 5" id="KW-1133">Transmembrane helix</keyword>
<evidence type="ECO:0000313" key="7">
    <source>
        <dbReference type="Proteomes" id="UP000091820"/>
    </source>
</evidence>
<sequence>MQRPVAARPASILLIDIDAQRGLLQLRMTVDCNPYVSVALMTISLGFNGASSVTNLQNSQDLAPNYSGTLYGIINFLVAHWAFYVAAIMILCGMILWFIFVADNPGKHKTISVEEREYIEKSLGVNVSNKTRIPPY</sequence>
<dbReference type="AlphaFoldDB" id="A0A1A9WR77"/>
<dbReference type="GO" id="GO:0022857">
    <property type="term" value="F:transmembrane transporter activity"/>
    <property type="evidence" value="ECO:0007669"/>
    <property type="project" value="TreeGrafter"/>
</dbReference>
<feature type="transmembrane region" description="Helical" evidence="5">
    <location>
        <begin position="35"/>
        <end position="53"/>
    </location>
</feature>
<feature type="transmembrane region" description="Helical" evidence="5">
    <location>
        <begin position="73"/>
        <end position="100"/>
    </location>
</feature>
<organism evidence="6 7">
    <name type="scientific">Glossina brevipalpis</name>
    <dbReference type="NCBI Taxonomy" id="37001"/>
    <lineage>
        <taxon>Eukaryota</taxon>
        <taxon>Metazoa</taxon>
        <taxon>Ecdysozoa</taxon>
        <taxon>Arthropoda</taxon>
        <taxon>Hexapoda</taxon>
        <taxon>Insecta</taxon>
        <taxon>Pterygota</taxon>
        <taxon>Neoptera</taxon>
        <taxon>Endopterygota</taxon>
        <taxon>Diptera</taxon>
        <taxon>Brachycera</taxon>
        <taxon>Muscomorpha</taxon>
        <taxon>Hippoboscoidea</taxon>
        <taxon>Glossinidae</taxon>
        <taxon>Glossina</taxon>
    </lineage>
</organism>
<protein>
    <recommendedName>
        <fullName evidence="8">Major facilitator superfamily (MFS) profile domain-containing protein</fullName>
    </recommendedName>
</protein>
<evidence type="ECO:0000313" key="6">
    <source>
        <dbReference type="EnsemblMetazoa" id="GBRI029217-PA"/>
    </source>
</evidence>
<dbReference type="SUPFAM" id="SSF103473">
    <property type="entry name" value="MFS general substrate transporter"/>
    <property type="match status" value="1"/>
</dbReference>
<proteinExistence type="predicted"/>
<dbReference type="Proteomes" id="UP000091820">
    <property type="component" value="Unassembled WGS sequence"/>
</dbReference>
<evidence type="ECO:0000256" key="5">
    <source>
        <dbReference type="SAM" id="Phobius"/>
    </source>
</evidence>
<name>A0A1A9WR77_9MUSC</name>
<keyword evidence="7" id="KW-1185">Reference proteome</keyword>
<dbReference type="InterPro" id="IPR036259">
    <property type="entry name" value="MFS_trans_sf"/>
</dbReference>
<dbReference type="VEuPathDB" id="VectorBase:GBRI029217"/>
<dbReference type="InterPro" id="IPR050382">
    <property type="entry name" value="MFS_Na/Anion_cotransporter"/>
</dbReference>
<accession>A0A1A9WR77</accession>
<comment type="subcellular location">
    <subcellularLocation>
        <location evidence="1">Membrane</location>
        <topology evidence="1">Multi-pass membrane protein</topology>
    </subcellularLocation>
</comment>
<dbReference type="EnsemblMetazoa" id="GBRI029217-RA">
    <property type="protein sequence ID" value="GBRI029217-PA"/>
    <property type="gene ID" value="GBRI029217"/>
</dbReference>
<evidence type="ECO:0008006" key="8">
    <source>
        <dbReference type="Google" id="ProtNLM"/>
    </source>
</evidence>
<dbReference type="STRING" id="37001.A0A1A9WR77"/>
<evidence type="ECO:0000256" key="3">
    <source>
        <dbReference type="ARBA" id="ARBA00022989"/>
    </source>
</evidence>
<dbReference type="GO" id="GO:0006820">
    <property type="term" value="P:monoatomic anion transport"/>
    <property type="evidence" value="ECO:0007669"/>
    <property type="project" value="TreeGrafter"/>
</dbReference>
<evidence type="ECO:0000256" key="2">
    <source>
        <dbReference type="ARBA" id="ARBA00022692"/>
    </source>
</evidence>
<reference evidence="7" key="1">
    <citation type="submission" date="2014-03" db="EMBL/GenBank/DDBJ databases">
        <authorList>
            <person name="Aksoy S."/>
            <person name="Warren W."/>
            <person name="Wilson R.K."/>
        </authorList>
    </citation>
    <scope>NUCLEOTIDE SEQUENCE [LARGE SCALE GENOMIC DNA]</scope>
    <source>
        <strain evidence="7">IAEA</strain>
    </source>
</reference>
<evidence type="ECO:0000256" key="1">
    <source>
        <dbReference type="ARBA" id="ARBA00004141"/>
    </source>
</evidence>
<evidence type="ECO:0000256" key="4">
    <source>
        <dbReference type="ARBA" id="ARBA00023136"/>
    </source>
</evidence>
<reference evidence="6" key="2">
    <citation type="submission" date="2020-05" db="UniProtKB">
        <authorList>
            <consortium name="EnsemblMetazoa"/>
        </authorList>
    </citation>
    <scope>IDENTIFICATION</scope>
    <source>
        <strain evidence="6">IAEA</strain>
    </source>
</reference>
<dbReference type="PANTHER" id="PTHR11662:SF336">
    <property type="entry name" value="LP19554P"/>
    <property type="match status" value="1"/>
</dbReference>
<dbReference type="PANTHER" id="PTHR11662">
    <property type="entry name" value="SOLUTE CARRIER FAMILY 17"/>
    <property type="match status" value="1"/>
</dbReference>
<keyword evidence="4 5" id="KW-0472">Membrane</keyword>